<keyword evidence="3" id="KW-0479">Metal-binding</keyword>
<accession>A0ABW5FXK8</accession>
<keyword evidence="2" id="KW-0349">Heme</keyword>
<organism evidence="8 9">
    <name type="scientific">Amycolatopsis pigmentata</name>
    <dbReference type="NCBI Taxonomy" id="450801"/>
    <lineage>
        <taxon>Bacteria</taxon>
        <taxon>Bacillati</taxon>
        <taxon>Actinomycetota</taxon>
        <taxon>Actinomycetes</taxon>
        <taxon>Pseudonocardiales</taxon>
        <taxon>Pseudonocardiaceae</taxon>
        <taxon>Amycolatopsis</taxon>
    </lineage>
</organism>
<reference evidence="9" key="1">
    <citation type="journal article" date="2019" name="Int. J. Syst. Evol. Microbiol.">
        <title>The Global Catalogue of Microorganisms (GCM) 10K type strain sequencing project: providing services to taxonomists for standard genome sequencing and annotation.</title>
        <authorList>
            <consortium name="The Broad Institute Genomics Platform"/>
            <consortium name="The Broad Institute Genome Sequencing Center for Infectious Disease"/>
            <person name="Wu L."/>
            <person name="Ma J."/>
        </authorList>
    </citation>
    <scope>NUCLEOTIDE SEQUENCE [LARGE SCALE GENOMIC DNA]</scope>
    <source>
        <strain evidence="9">CGMCC 4.7645</strain>
    </source>
</reference>
<dbReference type="PANTHER" id="PTHR32439">
    <property type="entry name" value="FERREDOXIN--NITRITE REDUCTASE, CHLOROPLASTIC"/>
    <property type="match status" value="1"/>
</dbReference>
<evidence type="ECO:0000259" key="7">
    <source>
        <dbReference type="Pfam" id="PF03460"/>
    </source>
</evidence>
<evidence type="ECO:0000256" key="3">
    <source>
        <dbReference type="ARBA" id="ARBA00022723"/>
    </source>
</evidence>
<evidence type="ECO:0000256" key="2">
    <source>
        <dbReference type="ARBA" id="ARBA00022617"/>
    </source>
</evidence>
<dbReference type="Gene3D" id="3.30.413.10">
    <property type="entry name" value="Sulfite Reductase Hemoprotein, domain 1"/>
    <property type="match status" value="2"/>
</dbReference>
<dbReference type="PANTHER" id="PTHR32439:SF9">
    <property type="entry name" value="BLR3264 PROTEIN"/>
    <property type="match status" value="1"/>
</dbReference>
<sequence>MVLRARADACPGVFAPHDAADGAVARVRLPGGRITGSALRAVAGCAEDLGDGSVHLTSRGNVQLRGLDRNDDAVVDALVARLSAVGLLPAPEHERARNFLASPLSGLAGGLVDVGPLARELDVAVCARPEAARLPGRFLFALDDGRGDVSDEDPDICWRAVSSATGALLLAGQDTGLRIPFPEAVSALVAVALRFLEVRGAAWRVRELSDPAVVLDCLGGAPGTAAGTARAGSGGPCPLGEFARDDGGTGMVVAPVLGECTAGQLRAVADLLADATAPATTAPAVAVITPWRSIVLPRKGDLAGTGLLAGPAEPAAGVSACIGRPGCAKSRADVRANARSLIEVLPAGVRVHFSGCERRCGRPHGPHLDVVARKEEL</sequence>
<keyword evidence="9" id="KW-1185">Reference proteome</keyword>
<dbReference type="Pfam" id="PF03460">
    <property type="entry name" value="NIR_SIR_ferr"/>
    <property type="match status" value="1"/>
</dbReference>
<dbReference type="EMBL" id="JBHUKR010000011">
    <property type="protein sequence ID" value="MFD2419518.1"/>
    <property type="molecule type" value="Genomic_DNA"/>
</dbReference>
<gene>
    <name evidence="8" type="ORF">ACFSXZ_24620</name>
</gene>
<dbReference type="RefSeq" id="WP_378267501.1">
    <property type="nucleotide sequence ID" value="NZ_JBHUKR010000011.1"/>
</dbReference>
<dbReference type="SUPFAM" id="SSF55124">
    <property type="entry name" value="Nitrite/Sulfite reductase N-terminal domain-like"/>
    <property type="match status" value="2"/>
</dbReference>
<dbReference type="InterPro" id="IPR036136">
    <property type="entry name" value="Nit/Sulf_reduc_fer-like_dom_sf"/>
</dbReference>
<protein>
    <submittedName>
        <fullName evidence="8">Precorrin-3B synthase</fullName>
    </submittedName>
</protein>
<evidence type="ECO:0000256" key="1">
    <source>
        <dbReference type="ARBA" id="ARBA00022485"/>
    </source>
</evidence>
<keyword evidence="1" id="KW-0004">4Fe-4S</keyword>
<evidence type="ECO:0000313" key="9">
    <source>
        <dbReference type="Proteomes" id="UP001597417"/>
    </source>
</evidence>
<keyword evidence="5" id="KW-0408">Iron</keyword>
<name>A0ABW5FXK8_9PSEU</name>
<dbReference type="InterPro" id="IPR051329">
    <property type="entry name" value="NIR_SIR_4Fe-4S"/>
</dbReference>
<evidence type="ECO:0000256" key="5">
    <source>
        <dbReference type="ARBA" id="ARBA00023004"/>
    </source>
</evidence>
<dbReference type="InterPro" id="IPR005117">
    <property type="entry name" value="NiRdtase/SiRdtase_haem-b_fer"/>
</dbReference>
<evidence type="ECO:0000313" key="8">
    <source>
        <dbReference type="EMBL" id="MFD2419518.1"/>
    </source>
</evidence>
<evidence type="ECO:0000256" key="6">
    <source>
        <dbReference type="ARBA" id="ARBA00023014"/>
    </source>
</evidence>
<keyword evidence="4" id="KW-0560">Oxidoreductase</keyword>
<feature type="domain" description="Nitrite/Sulfite reductase ferredoxin-like" evidence="7">
    <location>
        <begin position="21"/>
        <end position="71"/>
    </location>
</feature>
<dbReference type="SUPFAM" id="SSF56014">
    <property type="entry name" value="Nitrite and sulphite reductase 4Fe-4S domain-like"/>
    <property type="match status" value="1"/>
</dbReference>
<dbReference type="Proteomes" id="UP001597417">
    <property type="component" value="Unassembled WGS sequence"/>
</dbReference>
<keyword evidence="6" id="KW-0411">Iron-sulfur</keyword>
<dbReference type="Gene3D" id="3.90.480.10">
    <property type="entry name" value="Sulfite Reductase Hemoprotein,Domain 2"/>
    <property type="match status" value="1"/>
</dbReference>
<evidence type="ECO:0000256" key="4">
    <source>
        <dbReference type="ARBA" id="ARBA00023002"/>
    </source>
</evidence>
<proteinExistence type="predicted"/>
<dbReference type="InterPro" id="IPR045854">
    <property type="entry name" value="NO2/SO3_Rdtase_4Fe4S_sf"/>
</dbReference>
<comment type="caution">
    <text evidence="8">The sequence shown here is derived from an EMBL/GenBank/DDBJ whole genome shotgun (WGS) entry which is preliminary data.</text>
</comment>